<evidence type="ECO:0000256" key="1">
    <source>
        <dbReference type="SAM" id="MobiDB-lite"/>
    </source>
</evidence>
<name>A0ABS1L7Y4_9ACTN</name>
<dbReference type="EMBL" id="JAERSG010000001">
    <property type="protein sequence ID" value="MBL0746646.1"/>
    <property type="molecule type" value="Genomic_DNA"/>
</dbReference>
<gene>
    <name evidence="3" type="ORF">JI751_03420</name>
</gene>
<accession>A0ABS1L7Y4</accession>
<evidence type="ECO:0000256" key="2">
    <source>
        <dbReference type="SAM" id="SignalP"/>
    </source>
</evidence>
<feature type="region of interest" description="Disordered" evidence="1">
    <location>
        <begin position="21"/>
        <end position="54"/>
    </location>
</feature>
<dbReference type="PROSITE" id="PS51257">
    <property type="entry name" value="PROKAR_LIPOPROTEIN"/>
    <property type="match status" value="1"/>
</dbReference>
<feature type="chain" id="PRO_5046857020" description="DUF4333 domain-containing protein" evidence="2">
    <location>
        <begin position="25"/>
        <end position="136"/>
    </location>
</feature>
<dbReference type="RefSeq" id="WP_201933375.1">
    <property type="nucleotide sequence ID" value="NZ_JAERSG010000001.1"/>
</dbReference>
<dbReference type="Proteomes" id="UP000636918">
    <property type="component" value="Unassembled WGS sequence"/>
</dbReference>
<feature type="compositionally biased region" description="Low complexity" evidence="1">
    <location>
        <begin position="21"/>
        <end position="30"/>
    </location>
</feature>
<protein>
    <recommendedName>
        <fullName evidence="5">DUF4333 domain-containing protein</fullName>
    </recommendedName>
</protein>
<keyword evidence="2" id="KW-0732">Signal</keyword>
<reference evidence="3 4" key="1">
    <citation type="submission" date="2021-01" db="EMBL/GenBank/DDBJ databases">
        <title>Genome seq and assembly of Nocardiodes sp. G10.</title>
        <authorList>
            <person name="Chhetri G."/>
        </authorList>
    </citation>
    <scope>NUCLEOTIDE SEQUENCE [LARGE SCALE GENOMIC DNA]</scope>
    <source>
        <strain evidence="3 4">G10</strain>
    </source>
</reference>
<feature type="signal peptide" evidence="2">
    <location>
        <begin position="1"/>
        <end position="24"/>
    </location>
</feature>
<organism evidence="3 4">
    <name type="scientific">Nocardioides baculatus</name>
    <dbReference type="NCBI Taxonomy" id="2801337"/>
    <lineage>
        <taxon>Bacteria</taxon>
        <taxon>Bacillati</taxon>
        <taxon>Actinomycetota</taxon>
        <taxon>Actinomycetes</taxon>
        <taxon>Propionibacteriales</taxon>
        <taxon>Nocardioidaceae</taxon>
        <taxon>Nocardioides</taxon>
    </lineage>
</organism>
<evidence type="ECO:0000313" key="4">
    <source>
        <dbReference type="Proteomes" id="UP000636918"/>
    </source>
</evidence>
<comment type="caution">
    <text evidence="3">The sequence shown here is derived from an EMBL/GenBank/DDBJ whole genome shotgun (WGS) entry which is preliminary data.</text>
</comment>
<keyword evidence="4" id="KW-1185">Reference proteome</keyword>
<evidence type="ECO:0000313" key="3">
    <source>
        <dbReference type="EMBL" id="MBL0746646.1"/>
    </source>
</evidence>
<proteinExistence type="predicted"/>
<evidence type="ECO:0008006" key="5">
    <source>
        <dbReference type="Google" id="ProtNLM"/>
    </source>
</evidence>
<sequence length="136" mass="14105">MNGVRTWLVAAVLGLALTGCGEDAAPAPTDETAEESPVDEPTTSETAPVPGADSPVVVAAIDDLASRLGVEAEAVEVLDVQEVTWSDGSKGCAKKGMSYTMSMVDGSRITLQVDDTTYEYHSGGSGPPFLCERPTQ</sequence>